<dbReference type="Proteomes" id="UP000243535">
    <property type="component" value="Unassembled WGS sequence"/>
</dbReference>
<evidence type="ECO:0000313" key="2">
    <source>
        <dbReference type="EMBL" id="CUA82132.1"/>
    </source>
</evidence>
<dbReference type="GO" id="GO:0006198">
    <property type="term" value="P:cAMP catabolic process"/>
    <property type="evidence" value="ECO:0007669"/>
    <property type="project" value="InterPro"/>
</dbReference>
<dbReference type="InterPro" id="IPR001279">
    <property type="entry name" value="Metallo-B-lactamas"/>
</dbReference>
<accession>A0A0K6GUF1</accession>
<organism evidence="2 3">
    <name type="scientific">Gulbenkiania indica</name>
    <dbReference type="NCBI Taxonomy" id="375574"/>
    <lineage>
        <taxon>Bacteria</taxon>
        <taxon>Pseudomonadati</taxon>
        <taxon>Pseudomonadota</taxon>
        <taxon>Betaproteobacteria</taxon>
        <taxon>Neisseriales</taxon>
        <taxon>Chromobacteriaceae</taxon>
        <taxon>Gulbenkiania</taxon>
    </lineage>
</organism>
<dbReference type="PANTHER" id="PTHR28283">
    <property type="entry name" value="3',5'-CYCLIC-NUCLEOTIDE PHOSPHODIESTERASE 1"/>
    <property type="match status" value="1"/>
</dbReference>
<dbReference type="GO" id="GO:0047555">
    <property type="term" value="F:3',5'-cyclic-GMP phosphodiesterase activity"/>
    <property type="evidence" value="ECO:0007669"/>
    <property type="project" value="TreeGrafter"/>
</dbReference>
<dbReference type="Pfam" id="PF12706">
    <property type="entry name" value="Lactamase_B_2"/>
    <property type="match status" value="1"/>
</dbReference>
<proteinExistence type="predicted"/>
<dbReference type="GO" id="GO:0004115">
    <property type="term" value="F:3',5'-cyclic-AMP phosphodiesterase activity"/>
    <property type="evidence" value="ECO:0007669"/>
    <property type="project" value="InterPro"/>
</dbReference>
<dbReference type="Gene3D" id="3.60.15.10">
    <property type="entry name" value="Ribonuclease Z/Hydroxyacylglutathione hydrolase-like"/>
    <property type="match status" value="1"/>
</dbReference>
<name>A0A0K6GUF1_9NEIS</name>
<dbReference type="GO" id="GO:1902660">
    <property type="term" value="P:negative regulation of glucose mediated signaling pathway"/>
    <property type="evidence" value="ECO:0007669"/>
    <property type="project" value="TreeGrafter"/>
</dbReference>
<dbReference type="SMART" id="SM00849">
    <property type="entry name" value="Lactamase_B"/>
    <property type="match status" value="1"/>
</dbReference>
<dbReference type="RefSeq" id="WP_054285684.1">
    <property type="nucleotide sequence ID" value="NZ_CYHA01000002.1"/>
</dbReference>
<evidence type="ECO:0000313" key="3">
    <source>
        <dbReference type="Proteomes" id="UP000243535"/>
    </source>
</evidence>
<dbReference type="EMBL" id="CYHA01000002">
    <property type="protein sequence ID" value="CUA82132.1"/>
    <property type="molecule type" value="Genomic_DNA"/>
</dbReference>
<protein>
    <submittedName>
        <fullName evidence="2">Ribonuclease BN, tRNA processing enzyme</fullName>
    </submittedName>
</protein>
<gene>
    <name evidence="2" type="ORF">Ga0061063_0988</name>
</gene>
<sequence>MDITVLGASSGIGGPARTTSFRVGEAILIDCGTGVGDLPLPDLLAIDTVLLTHSHLDHSGLLPLLAHAHASNGGGGVTVYTGPETVQALKTHMFSGPLWPDYTRYPHPDRAFVRLCPVTPEERLQIHGLTVAALPACHSVPALGWLVDEGRVAWAFTGDSGPCPAFWKALARVPHLTDVLGEISYDDSRAETAARFGHLSPALLAPLLEGLPSSVRFWVSHLEPGDEARMMALIAPALGGGRDIRQLVAGSVIRPGGRV</sequence>
<dbReference type="PANTHER" id="PTHR28283:SF1">
    <property type="entry name" value="3',5'-CYCLIC-NUCLEOTIDE PHOSPHODIESTERASE 1"/>
    <property type="match status" value="1"/>
</dbReference>
<dbReference type="AlphaFoldDB" id="A0A0K6GUF1"/>
<dbReference type="InterPro" id="IPR036866">
    <property type="entry name" value="RibonucZ/Hydroxyglut_hydro"/>
</dbReference>
<keyword evidence="3" id="KW-1185">Reference proteome</keyword>
<evidence type="ECO:0000259" key="1">
    <source>
        <dbReference type="SMART" id="SM00849"/>
    </source>
</evidence>
<dbReference type="OrthoDB" id="9803916at2"/>
<feature type="domain" description="Metallo-beta-lactamase" evidence="1">
    <location>
        <begin position="17"/>
        <end position="221"/>
    </location>
</feature>
<dbReference type="STRING" id="375574.GCA_001418035_00780"/>
<dbReference type="SUPFAM" id="SSF56281">
    <property type="entry name" value="Metallo-hydrolase/oxidoreductase"/>
    <property type="match status" value="1"/>
</dbReference>
<reference evidence="3" key="1">
    <citation type="submission" date="2015-08" db="EMBL/GenBank/DDBJ databases">
        <authorList>
            <person name="Varghese N."/>
        </authorList>
    </citation>
    <scope>NUCLEOTIDE SEQUENCE [LARGE SCALE GENOMIC DNA]</scope>
    <source>
        <strain evidence="3">DSM 17901</strain>
    </source>
</reference>
<dbReference type="InterPro" id="IPR000396">
    <property type="entry name" value="Pdiesterase2"/>
</dbReference>
<dbReference type="PRINTS" id="PR00388">
    <property type="entry name" value="PDIESTERASE2"/>
</dbReference>
<dbReference type="CDD" id="cd07735">
    <property type="entry name" value="class_II_PDE_MBL-fold"/>
    <property type="match status" value="1"/>
</dbReference>